<protein>
    <submittedName>
        <fullName evidence="6">LysR family transcriptional regulator</fullName>
    </submittedName>
</protein>
<dbReference type="Pfam" id="PF00126">
    <property type="entry name" value="HTH_1"/>
    <property type="match status" value="1"/>
</dbReference>
<dbReference type="AlphaFoldDB" id="A0A518RJR5"/>
<dbReference type="InterPro" id="IPR000847">
    <property type="entry name" value="LysR_HTH_N"/>
</dbReference>
<evidence type="ECO:0000256" key="4">
    <source>
        <dbReference type="ARBA" id="ARBA00023163"/>
    </source>
</evidence>
<accession>A0A518RJR5</accession>
<dbReference type="FunFam" id="1.10.10.10:FF:000001">
    <property type="entry name" value="LysR family transcriptional regulator"/>
    <property type="match status" value="1"/>
</dbReference>
<dbReference type="PANTHER" id="PTHR30346:SF17">
    <property type="entry name" value="LYSR FAMILY TRANSCRIPTIONAL REGULATOR"/>
    <property type="match status" value="1"/>
</dbReference>
<organism evidence="6 7">
    <name type="scientific">Sphingomonas suaedae</name>
    <dbReference type="NCBI Taxonomy" id="2599297"/>
    <lineage>
        <taxon>Bacteria</taxon>
        <taxon>Pseudomonadati</taxon>
        <taxon>Pseudomonadota</taxon>
        <taxon>Alphaproteobacteria</taxon>
        <taxon>Sphingomonadales</taxon>
        <taxon>Sphingomonadaceae</taxon>
        <taxon>Sphingomonas</taxon>
    </lineage>
</organism>
<keyword evidence="2" id="KW-0805">Transcription regulation</keyword>
<dbReference type="OrthoDB" id="7500534at2"/>
<evidence type="ECO:0000256" key="3">
    <source>
        <dbReference type="ARBA" id="ARBA00023125"/>
    </source>
</evidence>
<dbReference type="KEGG" id="ssua:FPZ54_17900"/>
<dbReference type="SUPFAM" id="SSF46785">
    <property type="entry name" value="Winged helix' DNA-binding domain"/>
    <property type="match status" value="1"/>
</dbReference>
<dbReference type="PRINTS" id="PR00039">
    <property type="entry name" value="HTHLYSR"/>
</dbReference>
<gene>
    <name evidence="6" type="ORF">FPZ54_17900</name>
</gene>
<dbReference type="GO" id="GO:0003700">
    <property type="term" value="F:DNA-binding transcription factor activity"/>
    <property type="evidence" value="ECO:0007669"/>
    <property type="project" value="InterPro"/>
</dbReference>
<dbReference type="EMBL" id="CP042239">
    <property type="protein sequence ID" value="QDX27694.1"/>
    <property type="molecule type" value="Genomic_DNA"/>
</dbReference>
<proteinExistence type="inferred from homology"/>
<dbReference type="GO" id="GO:0032993">
    <property type="term" value="C:protein-DNA complex"/>
    <property type="evidence" value="ECO:0007669"/>
    <property type="project" value="TreeGrafter"/>
</dbReference>
<dbReference type="CDD" id="cd08414">
    <property type="entry name" value="PBP2_LTTR_aromatics_like"/>
    <property type="match status" value="1"/>
</dbReference>
<evidence type="ECO:0000313" key="6">
    <source>
        <dbReference type="EMBL" id="QDX27694.1"/>
    </source>
</evidence>
<dbReference type="InterPro" id="IPR036388">
    <property type="entry name" value="WH-like_DNA-bd_sf"/>
</dbReference>
<keyword evidence="7" id="KW-1185">Reference proteome</keyword>
<dbReference type="Gene3D" id="1.10.10.10">
    <property type="entry name" value="Winged helix-like DNA-binding domain superfamily/Winged helix DNA-binding domain"/>
    <property type="match status" value="1"/>
</dbReference>
<keyword evidence="3" id="KW-0238">DNA-binding</keyword>
<name>A0A518RJR5_9SPHN</name>
<dbReference type="InterPro" id="IPR005119">
    <property type="entry name" value="LysR_subst-bd"/>
</dbReference>
<evidence type="ECO:0000259" key="5">
    <source>
        <dbReference type="PROSITE" id="PS50931"/>
    </source>
</evidence>
<evidence type="ECO:0000256" key="2">
    <source>
        <dbReference type="ARBA" id="ARBA00023015"/>
    </source>
</evidence>
<dbReference type="Gene3D" id="3.40.190.10">
    <property type="entry name" value="Periplasmic binding protein-like II"/>
    <property type="match status" value="2"/>
</dbReference>
<reference evidence="6 7" key="1">
    <citation type="submission" date="2019-07" db="EMBL/GenBank/DDBJ databases">
        <title>Sphingomonas alkalisoli sp. nov., isolated from rhizosphere soil of Suaedae salsa.</title>
        <authorList>
            <person name="Zhang H."/>
            <person name="Xu L."/>
            <person name="Zhang J.-X."/>
            <person name="Sun J.-Q."/>
        </authorList>
    </citation>
    <scope>NUCLEOTIDE SEQUENCE [LARGE SCALE GENOMIC DNA]</scope>
    <source>
        <strain evidence="6 7">XS-10</strain>
    </source>
</reference>
<evidence type="ECO:0000256" key="1">
    <source>
        <dbReference type="ARBA" id="ARBA00009437"/>
    </source>
</evidence>
<dbReference type="GO" id="GO:0003677">
    <property type="term" value="F:DNA binding"/>
    <property type="evidence" value="ECO:0007669"/>
    <property type="project" value="UniProtKB-KW"/>
</dbReference>
<dbReference type="SUPFAM" id="SSF53850">
    <property type="entry name" value="Periplasmic binding protein-like II"/>
    <property type="match status" value="1"/>
</dbReference>
<dbReference type="InterPro" id="IPR036390">
    <property type="entry name" value="WH_DNA-bd_sf"/>
</dbReference>
<sequence>MPRKYELHMELRHLRYFRAIGREEHFGRAAVALRVAQPALTRQIRDLETELGVELFERLPRGVRLSSAGRAFLDEVEEILKQVDRAVDRARRMGSGHLGTIRVGLSEIMAAYDFISRGLFDFRENEPSVVLDLRSTGSLAQIAALKDGTLDVGIVYDAHIDDRDRETLDCAPIGTGETMLAVHESHRFANRNSVMMAEIANEPVLGPARILAPGYYDRVMAACIASGSAPRFVQECTTNSILFSLVSVGMGVGIVTTAGPHSPSHNIRLVPIADLGLKFRVMLVWRARDGSAALRRFLDMMIQRAAQAA</sequence>
<keyword evidence="4" id="KW-0804">Transcription</keyword>
<dbReference type="Pfam" id="PF03466">
    <property type="entry name" value="LysR_substrate"/>
    <property type="match status" value="1"/>
</dbReference>
<dbReference type="Proteomes" id="UP000318055">
    <property type="component" value="Chromosome"/>
</dbReference>
<dbReference type="PROSITE" id="PS50931">
    <property type="entry name" value="HTH_LYSR"/>
    <property type="match status" value="1"/>
</dbReference>
<feature type="domain" description="HTH lysR-type" evidence="5">
    <location>
        <begin position="9"/>
        <end position="66"/>
    </location>
</feature>
<evidence type="ECO:0000313" key="7">
    <source>
        <dbReference type="Proteomes" id="UP000318055"/>
    </source>
</evidence>
<dbReference type="PANTHER" id="PTHR30346">
    <property type="entry name" value="TRANSCRIPTIONAL DUAL REGULATOR HCAR-RELATED"/>
    <property type="match status" value="1"/>
</dbReference>
<comment type="similarity">
    <text evidence="1">Belongs to the LysR transcriptional regulatory family.</text>
</comment>